<gene>
    <name evidence="4" type="ORF">F511_06509</name>
</gene>
<dbReference type="InterPro" id="IPR001841">
    <property type="entry name" value="Znf_RING"/>
</dbReference>
<dbReference type="AlphaFoldDB" id="A0A2Z7D3P7"/>
<keyword evidence="1" id="KW-0863">Zinc-finger</keyword>
<evidence type="ECO:0000256" key="2">
    <source>
        <dbReference type="SAM" id="MobiDB-lite"/>
    </source>
</evidence>
<dbReference type="PROSITE" id="PS50089">
    <property type="entry name" value="ZF_RING_2"/>
    <property type="match status" value="1"/>
</dbReference>
<dbReference type="Gene3D" id="3.30.40.10">
    <property type="entry name" value="Zinc/RING finger domain, C3HC4 (zinc finger)"/>
    <property type="match status" value="1"/>
</dbReference>
<evidence type="ECO:0000256" key="1">
    <source>
        <dbReference type="PROSITE-ProRule" id="PRU00175"/>
    </source>
</evidence>
<feature type="region of interest" description="Disordered" evidence="2">
    <location>
        <begin position="100"/>
        <end position="224"/>
    </location>
</feature>
<feature type="region of interest" description="Disordered" evidence="2">
    <location>
        <begin position="52"/>
        <end position="78"/>
    </location>
</feature>
<dbReference type="InterPro" id="IPR013083">
    <property type="entry name" value="Znf_RING/FYVE/PHD"/>
</dbReference>
<evidence type="ECO:0000313" key="4">
    <source>
        <dbReference type="EMBL" id="KZV53367.1"/>
    </source>
</evidence>
<name>A0A2Z7D3P7_9LAMI</name>
<keyword evidence="1" id="KW-0479">Metal-binding</keyword>
<dbReference type="EMBL" id="KQ990517">
    <property type="protein sequence ID" value="KZV53367.1"/>
    <property type="molecule type" value="Genomic_DNA"/>
</dbReference>
<dbReference type="SMART" id="SM00184">
    <property type="entry name" value="RING"/>
    <property type="match status" value="1"/>
</dbReference>
<dbReference type="OrthoDB" id="1938835at2759"/>
<evidence type="ECO:0000259" key="3">
    <source>
        <dbReference type="PROSITE" id="PS50089"/>
    </source>
</evidence>
<sequence length="431" mass="46784">MGAVCCVAAKAETRRNGSVYVTAKNGTVTNGSPNQHIWRQVRHSPSWSFRRENRGRVAGEEASTMSSRDGGCSNDKQELKSFSTGETAFGCEEGNSLNSSQSLACQKPNVSKENTDQSISQKPVESKGSTDYPSAPSVSSPPTLLLSSQSHLHPPNSTPSRCHHNSPDHHLSQQASDTQIPECKLQEFSLSEKTPSLQPSALANDSTRGSSDISSDSASIPASSELMKSRRERWSFDSETSSISLGKVIRSSGRNSKFPSFDLQTCGICARLLTERSAWGWNNTKIISTNELTVVSVLTCGHVFHAECLDCMTPEIHKFDPICPVCTHGEKHTLKIFENAMKAALDLKALKLSRKCLAESSPNCDFVLAHNKSTGAEGRFLKSSSSSSMRSSLGMSFFKRHFSFGSKGGVSLLENHSPKIKGASWSRSTKN</sequence>
<dbReference type="Proteomes" id="UP000250235">
    <property type="component" value="Unassembled WGS sequence"/>
</dbReference>
<feature type="compositionally biased region" description="Polar residues" evidence="2">
    <location>
        <begin position="100"/>
        <end position="132"/>
    </location>
</feature>
<dbReference type="GO" id="GO:0008270">
    <property type="term" value="F:zinc ion binding"/>
    <property type="evidence" value="ECO:0007669"/>
    <property type="project" value="UniProtKB-KW"/>
</dbReference>
<feature type="domain" description="RING-type" evidence="3">
    <location>
        <begin position="266"/>
        <end position="327"/>
    </location>
</feature>
<feature type="compositionally biased region" description="Low complexity" evidence="2">
    <location>
        <begin position="210"/>
        <end position="224"/>
    </location>
</feature>
<dbReference type="SUPFAM" id="SSF57850">
    <property type="entry name" value="RING/U-box"/>
    <property type="match status" value="1"/>
</dbReference>
<reference evidence="4 5" key="1">
    <citation type="journal article" date="2015" name="Proc. Natl. Acad. Sci. U.S.A.">
        <title>The resurrection genome of Boea hygrometrica: A blueprint for survival of dehydration.</title>
        <authorList>
            <person name="Xiao L."/>
            <person name="Yang G."/>
            <person name="Zhang L."/>
            <person name="Yang X."/>
            <person name="Zhao S."/>
            <person name="Ji Z."/>
            <person name="Zhou Q."/>
            <person name="Hu M."/>
            <person name="Wang Y."/>
            <person name="Chen M."/>
            <person name="Xu Y."/>
            <person name="Jin H."/>
            <person name="Xiao X."/>
            <person name="Hu G."/>
            <person name="Bao F."/>
            <person name="Hu Y."/>
            <person name="Wan P."/>
            <person name="Li L."/>
            <person name="Deng X."/>
            <person name="Kuang T."/>
            <person name="Xiang C."/>
            <person name="Zhu J.K."/>
            <person name="Oliver M.J."/>
            <person name="He Y."/>
        </authorList>
    </citation>
    <scope>NUCLEOTIDE SEQUENCE [LARGE SCALE GENOMIC DNA]</scope>
    <source>
        <strain evidence="5">cv. XS01</strain>
    </source>
</reference>
<keyword evidence="1" id="KW-0862">Zinc</keyword>
<protein>
    <recommendedName>
        <fullName evidence="3">RING-type domain-containing protein</fullName>
    </recommendedName>
</protein>
<proteinExistence type="predicted"/>
<organism evidence="4 5">
    <name type="scientific">Dorcoceras hygrometricum</name>
    <dbReference type="NCBI Taxonomy" id="472368"/>
    <lineage>
        <taxon>Eukaryota</taxon>
        <taxon>Viridiplantae</taxon>
        <taxon>Streptophyta</taxon>
        <taxon>Embryophyta</taxon>
        <taxon>Tracheophyta</taxon>
        <taxon>Spermatophyta</taxon>
        <taxon>Magnoliopsida</taxon>
        <taxon>eudicotyledons</taxon>
        <taxon>Gunneridae</taxon>
        <taxon>Pentapetalae</taxon>
        <taxon>asterids</taxon>
        <taxon>lamiids</taxon>
        <taxon>Lamiales</taxon>
        <taxon>Gesneriaceae</taxon>
        <taxon>Didymocarpoideae</taxon>
        <taxon>Trichosporeae</taxon>
        <taxon>Loxocarpinae</taxon>
        <taxon>Dorcoceras</taxon>
    </lineage>
</organism>
<dbReference type="PANTHER" id="PTHR31150">
    <property type="entry name" value="EXPRESSED PROTEIN"/>
    <property type="match status" value="1"/>
</dbReference>
<accession>A0A2Z7D3P7</accession>
<feature type="compositionally biased region" description="Low complexity" evidence="2">
    <location>
        <begin position="133"/>
        <end position="155"/>
    </location>
</feature>
<keyword evidence="5" id="KW-1185">Reference proteome</keyword>
<dbReference type="PANTHER" id="PTHR31150:SF26">
    <property type="entry name" value="RING-TYPE DOMAIN-CONTAINING PROTEIN"/>
    <property type="match status" value="1"/>
</dbReference>
<evidence type="ECO:0000313" key="5">
    <source>
        <dbReference type="Proteomes" id="UP000250235"/>
    </source>
</evidence>
<feature type="compositionally biased region" description="Polar residues" evidence="2">
    <location>
        <begin position="188"/>
        <end position="209"/>
    </location>
</feature>